<feature type="disulfide bond" evidence="6">
    <location>
        <begin position="179"/>
        <end position="188"/>
    </location>
</feature>
<feature type="disulfide bond" evidence="6">
    <location>
        <begin position="649"/>
        <end position="666"/>
    </location>
</feature>
<dbReference type="Pfam" id="PF12661">
    <property type="entry name" value="hEGF"/>
    <property type="match status" value="1"/>
</dbReference>
<dbReference type="InterPro" id="IPR044913">
    <property type="entry name" value="P_trefoil_dom_sf"/>
</dbReference>
<dbReference type="eggNOG" id="KOG1217">
    <property type="taxonomic scope" value="Eukaryota"/>
</dbReference>
<dbReference type="PROSITE" id="PS50041">
    <property type="entry name" value="C_TYPE_LECTIN_2"/>
    <property type="match status" value="2"/>
</dbReference>
<reference evidence="12" key="1">
    <citation type="journal article" date="2008" name="Nature">
        <title>The amphioxus genome and the evolution of the chordate karyotype.</title>
        <authorList>
            <consortium name="US DOE Joint Genome Institute (JGI-PGF)"/>
            <person name="Putnam N.H."/>
            <person name="Butts T."/>
            <person name="Ferrier D.E.K."/>
            <person name="Furlong R.F."/>
            <person name="Hellsten U."/>
            <person name="Kawashima T."/>
            <person name="Robinson-Rechavi M."/>
            <person name="Shoguchi E."/>
            <person name="Terry A."/>
            <person name="Yu J.-K."/>
            <person name="Benito-Gutierrez E.L."/>
            <person name="Dubchak I."/>
            <person name="Garcia-Fernandez J."/>
            <person name="Gibson-Brown J.J."/>
            <person name="Grigoriev I.V."/>
            <person name="Horton A.C."/>
            <person name="de Jong P.J."/>
            <person name="Jurka J."/>
            <person name="Kapitonov V.V."/>
            <person name="Kohara Y."/>
            <person name="Kuroki Y."/>
            <person name="Lindquist E."/>
            <person name="Lucas S."/>
            <person name="Osoegawa K."/>
            <person name="Pennacchio L.A."/>
            <person name="Salamov A.A."/>
            <person name="Satou Y."/>
            <person name="Sauka-Spengler T."/>
            <person name="Schmutz J."/>
            <person name="Shin-I T."/>
            <person name="Toyoda A."/>
            <person name="Bronner-Fraser M."/>
            <person name="Fujiyama A."/>
            <person name="Holland L.Z."/>
            <person name="Holland P.W.H."/>
            <person name="Satoh N."/>
            <person name="Rokhsar D.S."/>
        </authorList>
    </citation>
    <scope>NUCLEOTIDE SEQUENCE [LARGE SCALE GENOMIC DNA]</scope>
    <source>
        <strain evidence="12">S238N-H82</strain>
        <tissue evidence="12">Testes</tissue>
    </source>
</reference>
<keyword evidence="5" id="KW-0325">Glycoprotein</keyword>
<dbReference type="FunFam" id="2.10.25.10:FF:000122">
    <property type="entry name" value="Protein crumbs homolog 2"/>
    <property type="match status" value="1"/>
</dbReference>
<evidence type="ECO:0000313" key="12">
    <source>
        <dbReference type="EMBL" id="EEN46998.1"/>
    </source>
</evidence>
<evidence type="ECO:0000256" key="5">
    <source>
        <dbReference type="ARBA" id="ARBA00023180"/>
    </source>
</evidence>
<dbReference type="Gene3D" id="3.10.100.10">
    <property type="entry name" value="Mannose-Binding Protein A, subunit A"/>
    <property type="match status" value="2"/>
</dbReference>
<dbReference type="InterPro" id="IPR051022">
    <property type="entry name" value="Notch_Cell-Fate_Det"/>
</dbReference>
<evidence type="ECO:0000256" key="6">
    <source>
        <dbReference type="PROSITE-ProRule" id="PRU00076"/>
    </source>
</evidence>
<dbReference type="InterPro" id="IPR016186">
    <property type="entry name" value="C-type_lectin-like/link_sf"/>
</dbReference>
<dbReference type="InterPro" id="IPR000152">
    <property type="entry name" value="EGF-type_Asp/Asn_hydroxyl_site"/>
</dbReference>
<feature type="domain" description="C-type lectin" evidence="9">
    <location>
        <begin position="193"/>
        <end position="299"/>
    </location>
</feature>
<dbReference type="PROSITE" id="PS51448">
    <property type="entry name" value="P_TREFOIL_2"/>
    <property type="match status" value="1"/>
</dbReference>
<feature type="disulfide bond" evidence="6">
    <location>
        <begin position="337"/>
        <end position="346"/>
    </location>
</feature>
<dbReference type="InterPro" id="IPR013032">
    <property type="entry name" value="EGF-like_CS"/>
</dbReference>
<dbReference type="SUPFAM" id="SSF57492">
    <property type="entry name" value="Trefoil"/>
    <property type="match status" value="1"/>
</dbReference>
<keyword evidence="1 6" id="KW-0245">EGF-like domain</keyword>
<dbReference type="InParanoid" id="C3ZK99"/>
<organism>
    <name type="scientific">Branchiostoma floridae</name>
    <name type="common">Florida lancelet</name>
    <name type="synonym">Amphioxus</name>
    <dbReference type="NCBI Taxonomy" id="7739"/>
    <lineage>
        <taxon>Eukaryota</taxon>
        <taxon>Metazoa</taxon>
        <taxon>Chordata</taxon>
        <taxon>Cephalochordata</taxon>
        <taxon>Leptocardii</taxon>
        <taxon>Amphioxiformes</taxon>
        <taxon>Branchiostomatidae</taxon>
        <taxon>Branchiostoma</taxon>
    </lineage>
</organism>
<evidence type="ECO:0000256" key="3">
    <source>
        <dbReference type="ARBA" id="ARBA00022737"/>
    </source>
</evidence>
<dbReference type="PROSITE" id="PS01186">
    <property type="entry name" value="EGF_2"/>
    <property type="match status" value="4"/>
</dbReference>
<dbReference type="SMART" id="SM00181">
    <property type="entry name" value="EGF"/>
    <property type="match status" value="5"/>
</dbReference>
<evidence type="ECO:0000256" key="2">
    <source>
        <dbReference type="ARBA" id="ARBA00022729"/>
    </source>
</evidence>
<dbReference type="CDD" id="cd00111">
    <property type="entry name" value="Trefoil"/>
    <property type="match status" value="1"/>
</dbReference>
<dbReference type="AlphaFoldDB" id="C3ZK99"/>
<dbReference type="PROSITE" id="PS01187">
    <property type="entry name" value="EGF_CA"/>
    <property type="match status" value="2"/>
</dbReference>
<keyword evidence="7" id="KW-0768">Sushi</keyword>
<accession>C3ZK99</accession>
<keyword evidence="3" id="KW-0677">Repeat</keyword>
<dbReference type="FunFam" id="2.10.25.10:FF:000143">
    <property type="entry name" value="Protein crumbs 1"/>
    <property type="match status" value="1"/>
</dbReference>
<feature type="domain" description="P-type" evidence="11">
    <location>
        <begin position="56"/>
        <end position="99"/>
    </location>
</feature>
<sequence length="711" mass="75795">MTCLSKGGQLATGGRPDELDSIQLLSPHGTRAWVGARKLDALNKFYWVTAVSSTNATCVTDADLKIDCGIGTQWECEARGCCYLPLALGSVEPWCSYRNDQKCTNPIDGTESSCGEVVQVQCPSGAQLVGEPVLMCTGGNGGDFSGVWNGTASCDWCAINPCLSGGTCLQEINGFSCVCPEGFGGRRCETVAFPGGCYQFSSEAVSYSDAEHACSTNGGRLADARDGQQQSFIAGGIAATIGASSWLGMKLRMNENYNNEIYLLFIRLLWESKPCDQNVCQNGGNCTSCFDGSATFCECADGFEGRFCEINIDECASDPCQHGGTCQDQVNSYRCQCPPGYMGDNCEIGETVYLTTLGGLAFHKVRVSGEMTNANVKATCEGLGMRYPCNFRGGDRCSNSQFYSSDCVAFDTVSTNCATFNVIAYEVCPGVVNSYNCPLLDDVFLYRRWWTSGDGAYGLDYETTSYVSGAGQFNLWALCTDVDECTSSPCLGGGTCVDQIGSYKCNCPKGTAGDRCEAVVDGGSCYKFAATPASHVSAEKACRAEGGHLAVVRDAGKQRFLSNHIPAGNSDSHWIGTKVTSDKLIFSDQPSVFDEVAGLDWAEDSPGMPCALCVLMDSGDSHRAKTTSCMEQHSYICQSETTPCDHNVCMNGGNCSACFGGTDTVCACPAGFDGTFCENPVALQWCSVASCPQGWTCDDQLTHFLCIGKDE</sequence>
<dbReference type="PROSITE" id="PS00022">
    <property type="entry name" value="EGF_1"/>
    <property type="match status" value="5"/>
</dbReference>
<comment type="caution">
    <text evidence="6">Lacks conserved residue(s) required for the propagation of feature annotation.</text>
</comment>
<dbReference type="FunFam" id="2.10.25.10:FF:000712">
    <property type="entry name" value="Uncharacterized protein"/>
    <property type="match status" value="1"/>
</dbReference>
<dbReference type="InterPro" id="IPR001304">
    <property type="entry name" value="C-type_lectin-like"/>
</dbReference>
<keyword evidence="4 6" id="KW-1015">Disulfide bond</keyword>
<name>C3ZK99_BRAFL</name>
<evidence type="ECO:0000259" key="11">
    <source>
        <dbReference type="PROSITE" id="PS51448"/>
    </source>
</evidence>
<evidence type="ECO:0000259" key="8">
    <source>
        <dbReference type="PROSITE" id="PS50026"/>
    </source>
</evidence>
<dbReference type="FunFam" id="2.10.25.10:FF:000117">
    <property type="entry name" value="Delta-like protein"/>
    <property type="match status" value="1"/>
</dbReference>
<feature type="domain" description="C-type lectin" evidence="9">
    <location>
        <begin position="521"/>
        <end position="638"/>
    </location>
</feature>
<dbReference type="SUPFAM" id="SSF56436">
    <property type="entry name" value="C-type lectin-like"/>
    <property type="match status" value="2"/>
</dbReference>
<dbReference type="SUPFAM" id="SSF57196">
    <property type="entry name" value="EGF/Laminin"/>
    <property type="match status" value="4"/>
</dbReference>
<dbReference type="InterPro" id="IPR000519">
    <property type="entry name" value="P_trefoil_dom"/>
</dbReference>
<feature type="domain" description="EGF-like" evidence="8">
    <location>
        <begin position="640"/>
        <end position="678"/>
    </location>
</feature>
<feature type="disulfide bond" evidence="6">
    <location>
        <begin position="507"/>
        <end position="516"/>
    </location>
</feature>
<dbReference type="Gene3D" id="2.10.25.10">
    <property type="entry name" value="Laminin"/>
    <property type="match status" value="5"/>
</dbReference>
<dbReference type="CDD" id="cd00054">
    <property type="entry name" value="EGF_CA"/>
    <property type="match status" value="3"/>
</dbReference>
<dbReference type="CDD" id="cd00037">
    <property type="entry name" value="CLECT"/>
    <property type="match status" value="2"/>
</dbReference>
<proteinExistence type="predicted"/>
<dbReference type="PROSITE" id="PS50923">
    <property type="entry name" value="SUSHI"/>
    <property type="match status" value="1"/>
</dbReference>
<dbReference type="PRINTS" id="PR00010">
    <property type="entry name" value="EGFBLOOD"/>
</dbReference>
<feature type="domain" description="EGF-like" evidence="8">
    <location>
        <begin position="155"/>
        <end position="189"/>
    </location>
</feature>
<dbReference type="PANTHER" id="PTHR24049">
    <property type="entry name" value="CRUMBS FAMILY MEMBER"/>
    <property type="match status" value="1"/>
</dbReference>
<keyword evidence="2" id="KW-0732">Signal</keyword>
<dbReference type="EMBL" id="GG666636">
    <property type="protein sequence ID" value="EEN46998.1"/>
    <property type="molecule type" value="Genomic_DNA"/>
</dbReference>
<feature type="disulfide bond" evidence="6">
    <location>
        <begin position="668"/>
        <end position="677"/>
    </location>
</feature>
<dbReference type="SMART" id="SM00018">
    <property type="entry name" value="PD"/>
    <property type="match status" value="1"/>
</dbReference>
<dbReference type="GO" id="GO:0005509">
    <property type="term" value="F:calcium ion binding"/>
    <property type="evidence" value="ECO:0007669"/>
    <property type="project" value="InterPro"/>
</dbReference>
<dbReference type="SMART" id="SM00034">
    <property type="entry name" value="CLECT"/>
    <property type="match status" value="2"/>
</dbReference>
<feature type="disulfide bond" evidence="6">
    <location>
        <begin position="280"/>
        <end position="297"/>
    </location>
</feature>
<evidence type="ECO:0000256" key="7">
    <source>
        <dbReference type="PROSITE-ProRule" id="PRU00302"/>
    </source>
</evidence>
<feature type="disulfide bond" evidence="6">
    <location>
        <begin position="299"/>
        <end position="308"/>
    </location>
</feature>
<evidence type="ECO:0000256" key="1">
    <source>
        <dbReference type="ARBA" id="ARBA00022536"/>
    </source>
</evidence>
<dbReference type="PANTHER" id="PTHR24049:SF35">
    <property type="entry name" value="EGF-LIKE DOMAIN-CONTAINING PROTEIN"/>
    <property type="match status" value="1"/>
</dbReference>
<dbReference type="InterPro" id="IPR000436">
    <property type="entry name" value="Sushi_SCR_CCP_dom"/>
</dbReference>
<dbReference type="InterPro" id="IPR018097">
    <property type="entry name" value="EGF_Ca-bd_CS"/>
</dbReference>
<dbReference type="SMART" id="SM00179">
    <property type="entry name" value="EGF_CA"/>
    <property type="match status" value="4"/>
</dbReference>
<feature type="domain" description="EGF-like" evidence="8">
    <location>
        <begin position="481"/>
        <end position="517"/>
    </location>
</feature>
<gene>
    <name evidence="12" type="ORF">BRAFLDRAFT_69462</name>
</gene>
<dbReference type="InterPro" id="IPR000742">
    <property type="entry name" value="EGF"/>
</dbReference>
<evidence type="ECO:0000259" key="9">
    <source>
        <dbReference type="PROSITE" id="PS50041"/>
    </source>
</evidence>
<feature type="domain" description="Sushi" evidence="10">
    <location>
        <begin position="101"/>
        <end position="156"/>
    </location>
</feature>
<dbReference type="InterPro" id="IPR001881">
    <property type="entry name" value="EGF-like_Ca-bd_dom"/>
</dbReference>
<protein>
    <submittedName>
        <fullName evidence="12">Uncharacterized protein</fullName>
    </submittedName>
</protein>
<dbReference type="PROSITE" id="PS50026">
    <property type="entry name" value="EGF_3"/>
    <property type="match status" value="5"/>
</dbReference>
<evidence type="ECO:0000259" key="10">
    <source>
        <dbReference type="PROSITE" id="PS50923"/>
    </source>
</evidence>
<dbReference type="InterPro" id="IPR016187">
    <property type="entry name" value="CTDL_fold"/>
</dbReference>
<feature type="domain" description="EGF-like" evidence="8">
    <location>
        <begin position="311"/>
        <end position="347"/>
    </location>
</feature>
<evidence type="ECO:0000256" key="4">
    <source>
        <dbReference type="ARBA" id="ARBA00023157"/>
    </source>
</evidence>
<dbReference type="Pfam" id="PF00008">
    <property type="entry name" value="EGF"/>
    <property type="match status" value="2"/>
</dbReference>
<dbReference type="PROSITE" id="PS00010">
    <property type="entry name" value="ASX_HYDROXYL"/>
    <property type="match status" value="2"/>
</dbReference>
<feature type="domain" description="EGF-like" evidence="8">
    <location>
        <begin position="271"/>
        <end position="309"/>
    </location>
</feature>
<dbReference type="Pfam" id="PF00059">
    <property type="entry name" value="Lectin_C"/>
    <property type="match status" value="1"/>
</dbReference>